<proteinExistence type="predicted"/>
<gene>
    <name evidence="1" type="ORF">H6G24_04455</name>
</gene>
<dbReference type="RefSeq" id="WP_096643097.1">
    <property type="nucleotide sequence ID" value="NZ_CAWPNO010000084.1"/>
</dbReference>
<keyword evidence="2" id="KW-1185">Reference proteome</keyword>
<comment type="caution">
    <text evidence="1">The sequence shown here is derived from an EMBL/GenBank/DDBJ whole genome shotgun (WGS) entry which is preliminary data.</text>
</comment>
<reference evidence="1 2" key="1">
    <citation type="journal article" date="2020" name="ISME J.">
        <title>Comparative genomics reveals insights into cyanobacterial evolution and habitat adaptation.</title>
        <authorList>
            <person name="Chen M.Y."/>
            <person name="Teng W.K."/>
            <person name="Zhao L."/>
            <person name="Hu C.X."/>
            <person name="Zhou Y.K."/>
            <person name="Han B.P."/>
            <person name="Song L.R."/>
            <person name="Shu W.S."/>
        </authorList>
    </citation>
    <scope>NUCLEOTIDE SEQUENCE [LARGE SCALE GENOMIC DNA]</scope>
    <source>
        <strain evidence="1 2">FACHB-288</strain>
    </source>
</reference>
<dbReference type="Proteomes" id="UP000658514">
    <property type="component" value="Unassembled WGS sequence"/>
</dbReference>
<evidence type="ECO:0000313" key="2">
    <source>
        <dbReference type="Proteomes" id="UP000658514"/>
    </source>
</evidence>
<dbReference type="EMBL" id="JACJQH010000005">
    <property type="protein sequence ID" value="MBD2194747.1"/>
    <property type="molecule type" value="Genomic_DNA"/>
</dbReference>
<name>A0ABR8A464_9CYAN</name>
<accession>A0ABR8A464</accession>
<evidence type="ECO:0000313" key="1">
    <source>
        <dbReference type="EMBL" id="MBD2194747.1"/>
    </source>
</evidence>
<sequence length="76" mass="8515">MNICLINSKILRQLWSEVEQTQTSTLVGLSDPDLVKQLVGQLDSKQALSSEEMNSVNAYLFSRTQLIRDLAFARSA</sequence>
<protein>
    <submittedName>
        <fullName evidence="1">Uncharacterized protein</fullName>
    </submittedName>
</protein>
<organism evidence="1 2">
    <name type="scientific">Calothrix parietina FACHB-288</name>
    <dbReference type="NCBI Taxonomy" id="2692896"/>
    <lineage>
        <taxon>Bacteria</taxon>
        <taxon>Bacillati</taxon>
        <taxon>Cyanobacteriota</taxon>
        <taxon>Cyanophyceae</taxon>
        <taxon>Nostocales</taxon>
        <taxon>Calotrichaceae</taxon>
        <taxon>Calothrix</taxon>
    </lineage>
</organism>